<comment type="caution">
    <text evidence="2">The sequence shown here is derived from an EMBL/GenBank/DDBJ whole genome shotgun (WGS) entry which is preliminary data.</text>
</comment>
<dbReference type="EMBL" id="VFPU01000001">
    <property type="protein sequence ID" value="TQM97237.1"/>
    <property type="molecule type" value="Genomic_DNA"/>
</dbReference>
<dbReference type="Proteomes" id="UP000315133">
    <property type="component" value="Unassembled WGS sequence"/>
</dbReference>
<evidence type="ECO:0000259" key="1">
    <source>
        <dbReference type="Pfam" id="PF12867"/>
    </source>
</evidence>
<dbReference type="InterPro" id="IPR034660">
    <property type="entry name" value="DinB/YfiT-like"/>
</dbReference>
<proteinExistence type="predicted"/>
<sequence>MGPHDLIHHLHEQLDWHWKVAARPRLDGLTDEEYLWEPAPRSWSLRRRDEPAPAGVTDRLGSGEWLLDFSDPEPEPVPVTTIAWRLGHVIGGVLGARAHSHFGGPPTDPQTWAYAGTAAEALAQLDEAYAAWSAGVVALTPEALDRPVGPAEGPWAEHPMIELVLHINRETIHHLAEVALLRDLWAHGLGR</sequence>
<dbReference type="RefSeq" id="WP_141820189.1">
    <property type="nucleotide sequence ID" value="NZ_VFPU01000001.1"/>
</dbReference>
<accession>A0A543KQA6</accession>
<name>A0A543KQA6_9MICO</name>
<dbReference type="Gene3D" id="1.20.120.450">
    <property type="entry name" value="dinb family like domain"/>
    <property type="match status" value="1"/>
</dbReference>
<protein>
    <submittedName>
        <fullName evidence="2">DinB family protein</fullName>
    </submittedName>
</protein>
<dbReference type="Pfam" id="PF12867">
    <property type="entry name" value="DinB_2"/>
    <property type="match status" value="1"/>
</dbReference>
<feature type="domain" description="DinB-like" evidence="1">
    <location>
        <begin position="13"/>
        <end position="177"/>
    </location>
</feature>
<gene>
    <name evidence="2" type="ORF">FB476_2141</name>
</gene>
<dbReference type="SUPFAM" id="SSF109854">
    <property type="entry name" value="DinB/YfiT-like putative metalloenzymes"/>
    <property type="match status" value="1"/>
</dbReference>
<evidence type="ECO:0000313" key="3">
    <source>
        <dbReference type="Proteomes" id="UP000315133"/>
    </source>
</evidence>
<dbReference type="AlphaFoldDB" id="A0A543KQA6"/>
<organism evidence="2 3">
    <name type="scientific">Ornithinimicrobium humiphilum</name>
    <dbReference type="NCBI Taxonomy" id="125288"/>
    <lineage>
        <taxon>Bacteria</taxon>
        <taxon>Bacillati</taxon>
        <taxon>Actinomycetota</taxon>
        <taxon>Actinomycetes</taxon>
        <taxon>Micrococcales</taxon>
        <taxon>Ornithinimicrobiaceae</taxon>
        <taxon>Ornithinimicrobium</taxon>
    </lineage>
</organism>
<reference evidence="2 3" key="1">
    <citation type="submission" date="2019-06" db="EMBL/GenBank/DDBJ databases">
        <title>Sequencing the genomes of 1000 actinobacteria strains.</title>
        <authorList>
            <person name="Klenk H.-P."/>
        </authorList>
    </citation>
    <scope>NUCLEOTIDE SEQUENCE [LARGE SCALE GENOMIC DNA]</scope>
    <source>
        <strain evidence="2 3">DSM 12362</strain>
    </source>
</reference>
<keyword evidence="3" id="KW-1185">Reference proteome</keyword>
<evidence type="ECO:0000313" key="2">
    <source>
        <dbReference type="EMBL" id="TQM97237.1"/>
    </source>
</evidence>
<dbReference type="InterPro" id="IPR024775">
    <property type="entry name" value="DinB-like"/>
</dbReference>
<dbReference type="OrthoDB" id="5022306at2"/>